<comment type="caution">
    <text evidence="5">The sequence shown here is derived from an EMBL/GenBank/DDBJ whole genome shotgun (WGS) entry which is preliminary data.</text>
</comment>
<dbReference type="InterPro" id="IPR013708">
    <property type="entry name" value="Shikimate_DH-bd_N"/>
</dbReference>
<dbReference type="Gene3D" id="3.40.50.10860">
    <property type="entry name" value="Leucine Dehydrogenase, chain A, domain 1"/>
    <property type="match status" value="1"/>
</dbReference>
<evidence type="ECO:0000256" key="1">
    <source>
        <dbReference type="ARBA" id="ARBA00004871"/>
    </source>
</evidence>
<dbReference type="GO" id="GO:0019632">
    <property type="term" value="P:shikimate metabolic process"/>
    <property type="evidence" value="ECO:0007669"/>
    <property type="project" value="TreeGrafter"/>
</dbReference>
<dbReference type="InterPro" id="IPR046346">
    <property type="entry name" value="Aminoacid_DH-like_N_sf"/>
</dbReference>
<keyword evidence="2" id="KW-0028">Amino-acid biosynthesis</keyword>
<dbReference type="NCBIfam" id="NF001311">
    <property type="entry name" value="PRK00258.1-3"/>
    <property type="match status" value="1"/>
</dbReference>
<protein>
    <submittedName>
        <fullName evidence="5">Shikimate dehydrogenase</fullName>
    </submittedName>
</protein>
<evidence type="ECO:0000256" key="2">
    <source>
        <dbReference type="ARBA" id="ARBA00023141"/>
    </source>
</evidence>
<dbReference type="EMBL" id="PEBD01000005">
    <property type="protein sequence ID" value="PHV67741.1"/>
    <property type="molecule type" value="Genomic_DNA"/>
</dbReference>
<dbReference type="SUPFAM" id="SSF53223">
    <property type="entry name" value="Aminoacid dehydrogenase-like, N-terminal domain"/>
    <property type="match status" value="1"/>
</dbReference>
<comment type="pathway">
    <text evidence="1">Metabolic intermediate biosynthesis; chorismate biosynthesis; chorismate from D-erythrose 4-phosphate and phosphoenolpyruvate: step 4/7.</text>
</comment>
<evidence type="ECO:0000259" key="4">
    <source>
        <dbReference type="Pfam" id="PF18317"/>
    </source>
</evidence>
<reference evidence="5 6" key="1">
    <citation type="submission" date="2017-10" db="EMBL/GenBank/DDBJ databases">
        <title>The draft genome sequence of Williamsia sp. BULT 1.1 isolated from the semi-arid grassland soils from South Africa.</title>
        <authorList>
            <person name="Kabwe M.H."/>
            <person name="Govender N."/>
            <person name="Mutseka Lunga P."/>
            <person name="Vikram S."/>
            <person name="Makhalanyane T.P."/>
        </authorList>
    </citation>
    <scope>NUCLEOTIDE SEQUENCE [LARGE SCALE GENOMIC DNA]</scope>
    <source>
        <strain evidence="5 6">BULT 1.1</strain>
    </source>
</reference>
<dbReference type="GO" id="GO:0009073">
    <property type="term" value="P:aromatic amino acid family biosynthetic process"/>
    <property type="evidence" value="ECO:0007669"/>
    <property type="project" value="UniProtKB-KW"/>
</dbReference>
<dbReference type="PANTHER" id="PTHR21089">
    <property type="entry name" value="SHIKIMATE DEHYDROGENASE"/>
    <property type="match status" value="1"/>
</dbReference>
<feature type="domain" description="SDH C-terminal" evidence="4">
    <location>
        <begin position="241"/>
        <end position="270"/>
    </location>
</feature>
<dbReference type="InterPro" id="IPR010110">
    <property type="entry name" value="Shikimate_DH_AroM-type"/>
</dbReference>
<dbReference type="InterPro" id="IPR041121">
    <property type="entry name" value="SDH_C"/>
</dbReference>
<name>A0A2G3PPP7_WILMA</name>
<dbReference type="Pfam" id="PF08501">
    <property type="entry name" value="Shikimate_dh_N"/>
    <property type="match status" value="1"/>
</dbReference>
<dbReference type="FunFam" id="3.40.50.10860:FF:000018">
    <property type="entry name" value="Shikimate 5-dehydrogenase AroE"/>
    <property type="match status" value="1"/>
</dbReference>
<dbReference type="SUPFAM" id="SSF51735">
    <property type="entry name" value="NAD(P)-binding Rossmann-fold domains"/>
    <property type="match status" value="1"/>
</dbReference>
<dbReference type="GO" id="GO:0050661">
    <property type="term" value="F:NADP binding"/>
    <property type="evidence" value="ECO:0007669"/>
    <property type="project" value="TreeGrafter"/>
</dbReference>
<dbReference type="GO" id="GO:0004764">
    <property type="term" value="F:shikimate 3-dehydrogenase (NADP+) activity"/>
    <property type="evidence" value="ECO:0007669"/>
    <property type="project" value="InterPro"/>
</dbReference>
<keyword evidence="2" id="KW-0057">Aromatic amino acid biosynthesis</keyword>
<gene>
    <name evidence="5" type="ORF">CSW57_08810</name>
</gene>
<dbReference type="Proteomes" id="UP000225108">
    <property type="component" value="Unassembled WGS sequence"/>
</dbReference>
<dbReference type="PANTHER" id="PTHR21089:SF1">
    <property type="entry name" value="BIFUNCTIONAL 3-DEHYDROQUINATE DEHYDRATASE_SHIKIMATE DEHYDROGENASE, CHLOROPLASTIC"/>
    <property type="match status" value="1"/>
</dbReference>
<dbReference type="GO" id="GO:0009423">
    <property type="term" value="P:chorismate biosynthetic process"/>
    <property type="evidence" value="ECO:0007669"/>
    <property type="project" value="TreeGrafter"/>
</dbReference>
<accession>A0A2G3PPP7</accession>
<dbReference type="NCBIfam" id="TIGR01809">
    <property type="entry name" value="Shik-DH-AROM"/>
    <property type="match status" value="1"/>
</dbReference>
<dbReference type="GO" id="GO:0005829">
    <property type="term" value="C:cytosol"/>
    <property type="evidence" value="ECO:0007669"/>
    <property type="project" value="TreeGrafter"/>
</dbReference>
<proteinExistence type="predicted"/>
<evidence type="ECO:0000313" key="6">
    <source>
        <dbReference type="Proteomes" id="UP000225108"/>
    </source>
</evidence>
<dbReference type="AlphaFoldDB" id="A0A2G3PPP7"/>
<organism evidence="5 6">
    <name type="scientific">Williamsia marianensis</name>
    <dbReference type="NCBI Taxonomy" id="85044"/>
    <lineage>
        <taxon>Bacteria</taxon>
        <taxon>Bacillati</taxon>
        <taxon>Actinomycetota</taxon>
        <taxon>Actinomycetes</taxon>
        <taxon>Mycobacteriales</taxon>
        <taxon>Nocardiaceae</taxon>
        <taxon>Williamsia</taxon>
    </lineage>
</organism>
<evidence type="ECO:0000313" key="5">
    <source>
        <dbReference type="EMBL" id="PHV67741.1"/>
    </source>
</evidence>
<dbReference type="Pfam" id="PF18317">
    <property type="entry name" value="SDH_C"/>
    <property type="match status" value="1"/>
</dbReference>
<sequence>MVSRAAAILGSPVSHSRSPDLHLAAYRALGLDDWTYERIECTAEQLPALVGGLDDRYIGLSVTMPGKRAALDVAQSRTERAAKVGSANTLVRTDGGWRADCTDIDGAAAALTELGVGDLGGASAVVLGAGGTAAPVLAALAGVHVGHVTVVARSAARAAEAIAVADVFGLRTEVIAFEPGPELAKRSRECAVLVNTVPAAAAEPLVEVAGAAPRLFDVIYSPWPTPLATAVAERGGAVVGGLVMLLNQAYGQVEQFTGRPAPREAMAAVLA</sequence>
<evidence type="ECO:0000259" key="3">
    <source>
        <dbReference type="Pfam" id="PF08501"/>
    </source>
</evidence>
<feature type="domain" description="Shikimate dehydrogenase substrate binding N-terminal" evidence="3">
    <location>
        <begin position="8"/>
        <end position="90"/>
    </location>
</feature>
<dbReference type="InterPro" id="IPR036291">
    <property type="entry name" value="NAD(P)-bd_dom_sf"/>
</dbReference>
<dbReference type="InterPro" id="IPR022893">
    <property type="entry name" value="Shikimate_DH_fam"/>
</dbReference>
<dbReference type="Gene3D" id="3.40.50.720">
    <property type="entry name" value="NAD(P)-binding Rossmann-like Domain"/>
    <property type="match status" value="1"/>
</dbReference>